<keyword evidence="2" id="KW-0521">NADP</keyword>
<dbReference type="InterPro" id="IPR002347">
    <property type="entry name" value="SDR_fam"/>
</dbReference>
<dbReference type="GO" id="GO:0050664">
    <property type="term" value="F:oxidoreductase activity, acting on NAD(P)H, oxygen as acceptor"/>
    <property type="evidence" value="ECO:0007669"/>
    <property type="project" value="TreeGrafter"/>
</dbReference>
<evidence type="ECO:0000256" key="1">
    <source>
        <dbReference type="ARBA" id="ARBA00006484"/>
    </source>
</evidence>
<gene>
    <name evidence="4" type="ORF">O181_073512</name>
</gene>
<dbReference type="PRINTS" id="PR00081">
    <property type="entry name" value="GDHRDH"/>
</dbReference>
<dbReference type="AlphaFoldDB" id="A0A9Q3F964"/>
<dbReference type="PANTHER" id="PTHR43008:SF4">
    <property type="entry name" value="CHAIN DEHYDROGENASE, PUTATIVE (AFU_ORTHOLOGUE AFUA_4G08710)-RELATED"/>
    <property type="match status" value="1"/>
</dbReference>
<dbReference type="SUPFAM" id="SSF51735">
    <property type="entry name" value="NAD(P)-binding Rossmann-fold domains"/>
    <property type="match status" value="1"/>
</dbReference>
<evidence type="ECO:0000313" key="4">
    <source>
        <dbReference type="EMBL" id="MBW0533797.1"/>
    </source>
</evidence>
<sequence length="172" mass="18787">MSALKIPGSIILVASLSGSITNKDHPWIAYNTSKSAVIQMARSMACELGPSAIRVNSLSPGHIRTPMTAKFLDQNPDLEAQWSSLNPLGRLGKPHELRGVIAWLASDASTFCTGSELSCCACPSNLLEFVGKKISIADQRTDWLSIINSWVFVQFHSLKPILIHNLFLRLSV</sequence>
<dbReference type="InterPro" id="IPR020904">
    <property type="entry name" value="Sc_DH/Rdtase_CS"/>
</dbReference>
<accession>A0A9Q3F964</accession>
<comment type="caution">
    <text evidence="4">The sequence shown here is derived from an EMBL/GenBank/DDBJ whole genome shotgun (WGS) entry which is preliminary data.</text>
</comment>
<dbReference type="PROSITE" id="PS00061">
    <property type="entry name" value="ADH_SHORT"/>
    <property type="match status" value="1"/>
</dbReference>
<keyword evidence="5" id="KW-1185">Reference proteome</keyword>
<organism evidence="4 5">
    <name type="scientific">Austropuccinia psidii MF-1</name>
    <dbReference type="NCBI Taxonomy" id="1389203"/>
    <lineage>
        <taxon>Eukaryota</taxon>
        <taxon>Fungi</taxon>
        <taxon>Dikarya</taxon>
        <taxon>Basidiomycota</taxon>
        <taxon>Pucciniomycotina</taxon>
        <taxon>Pucciniomycetes</taxon>
        <taxon>Pucciniales</taxon>
        <taxon>Sphaerophragmiaceae</taxon>
        <taxon>Austropuccinia</taxon>
    </lineage>
</organism>
<evidence type="ECO:0000256" key="3">
    <source>
        <dbReference type="ARBA" id="ARBA00023002"/>
    </source>
</evidence>
<name>A0A9Q3F964_9BASI</name>
<reference evidence="4" key="1">
    <citation type="submission" date="2021-03" db="EMBL/GenBank/DDBJ databases">
        <title>Draft genome sequence of rust myrtle Austropuccinia psidii MF-1, a brazilian biotype.</title>
        <authorList>
            <person name="Quecine M.C."/>
            <person name="Pachon D.M.R."/>
            <person name="Bonatelli M.L."/>
            <person name="Correr F.H."/>
            <person name="Franceschini L.M."/>
            <person name="Leite T.F."/>
            <person name="Margarido G.R.A."/>
            <person name="Almeida C.A."/>
            <person name="Ferrarezi J.A."/>
            <person name="Labate C.A."/>
        </authorList>
    </citation>
    <scope>NUCLEOTIDE SEQUENCE</scope>
    <source>
        <strain evidence="4">MF-1</strain>
    </source>
</reference>
<evidence type="ECO:0000313" key="5">
    <source>
        <dbReference type="Proteomes" id="UP000765509"/>
    </source>
</evidence>
<dbReference type="InterPro" id="IPR036291">
    <property type="entry name" value="NAD(P)-bd_dom_sf"/>
</dbReference>
<dbReference type="EMBL" id="AVOT02038850">
    <property type="protein sequence ID" value="MBW0533797.1"/>
    <property type="molecule type" value="Genomic_DNA"/>
</dbReference>
<dbReference type="GO" id="GO:0016616">
    <property type="term" value="F:oxidoreductase activity, acting on the CH-OH group of donors, NAD or NADP as acceptor"/>
    <property type="evidence" value="ECO:0007669"/>
    <property type="project" value="UniProtKB-ARBA"/>
</dbReference>
<evidence type="ECO:0000256" key="2">
    <source>
        <dbReference type="ARBA" id="ARBA00022857"/>
    </source>
</evidence>
<proteinExistence type="inferred from homology"/>
<dbReference type="OrthoDB" id="2499089at2759"/>
<dbReference type="Proteomes" id="UP000765509">
    <property type="component" value="Unassembled WGS sequence"/>
</dbReference>
<keyword evidence="3" id="KW-0560">Oxidoreductase</keyword>
<comment type="similarity">
    <text evidence="1">Belongs to the short-chain dehydrogenases/reductases (SDR) family.</text>
</comment>
<protein>
    <submittedName>
        <fullName evidence="4">Uncharacterized protein</fullName>
    </submittedName>
</protein>
<dbReference type="Gene3D" id="3.40.50.720">
    <property type="entry name" value="NAD(P)-binding Rossmann-like Domain"/>
    <property type="match status" value="1"/>
</dbReference>
<dbReference type="PANTHER" id="PTHR43008">
    <property type="entry name" value="BENZIL REDUCTASE"/>
    <property type="match status" value="1"/>
</dbReference>
<dbReference type="Pfam" id="PF13561">
    <property type="entry name" value="adh_short_C2"/>
    <property type="match status" value="1"/>
</dbReference>